<dbReference type="Gene3D" id="3.80.10.10">
    <property type="entry name" value="Ribonuclease Inhibitor"/>
    <property type="match status" value="2"/>
</dbReference>
<comment type="caution">
    <text evidence="6">The sequence shown here is derived from an EMBL/GenBank/DDBJ whole genome shotgun (WGS) entry which is preliminary data.</text>
</comment>
<dbReference type="SUPFAM" id="SSF52540">
    <property type="entry name" value="P-loop containing nucleoside triphosphate hydrolases"/>
    <property type="match status" value="1"/>
</dbReference>
<evidence type="ECO:0000256" key="2">
    <source>
        <dbReference type="ARBA" id="ARBA00022821"/>
    </source>
</evidence>
<proteinExistence type="predicted"/>
<dbReference type="Pfam" id="PF23559">
    <property type="entry name" value="WHD_DRP"/>
    <property type="match status" value="1"/>
</dbReference>
<dbReference type="Gene3D" id="1.10.8.430">
    <property type="entry name" value="Helical domain of apoptotic protease-activating factors"/>
    <property type="match status" value="1"/>
</dbReference>
<dbReference type="GO" id="GO:0043531">
    <property type="term" value="F:ADP binding"/>
    <property type="evidence" value="ECO:0007669"/>
    <property type="project" value="InterPro"/>
</dbReference>
<dbReference type="InterPro" id="IPR055414">
    <property type="entry name" value="LRR_R13L4/SHOC2-like"/>
</dbReference>
<dbReference type="Proteomes" id="UP000237347">
    <property type="component" value="Unassembled WGS sequence"/>
</dbReference>
<dbReference type="PRINTS" id="PR00364">
    <property type="entry name" value="DISEASERSIST"/>
</dbReference>
<feature type="domain" description="Disease resistance R13L4/SHOC-2-like LRR" evidence="5">
    <location>
        <begin position="460"/>
        <end position="744"/>
    </location>
</feature>
<evidence type="ECO:0000313" key="7">
    <source>
        <dbReference type="Proteomes" id="UP000237347"/>
    </source>
</evidence>
<dbReference type="InterPro" id="IPR032675">
    <property type="entry name" value="LRR_dom_sf"/>
</dbReference>
<evidence type="ECO:0000259" key="4">
    <source>
        <dbReference type="Pfam" id="PF23559"/>
    </source>
</evidence>
<dbReference type="SUPFAM" id="SSF52058">
    <property type="entry name" value="L domain-like"/>
    <property type="match status" value="1"/>
</dbReference>
<sequence length="767" mass="87927">MDEVGAAVVPAMDAVEKLFGEHTELQLRNSALGGGWNNHQYDQEWHSALVGLEDAEKELVARLLDDNEKSLRVISLVSEEPLGKTALARKVYNRLDIRQHFERRAWVHVPKDFSYKDVTYRGLLIIILQQIELYPSWALPRAPEFMTLHFESMSEEEMSAMLYQILMKVRFLIVLDDVCTVDVWFMLAYPFANVLNGSRIILTTRDSNVASHDYLWSSRLNLMRLSDEGSWALFLKKVGIPQNSSDINNFREDILRICHGLSPAIMLLGRVLSTMESSEWSRVIDLVVAAHFGKGQLPLSNFVVLSYQMLPYVLKPCFLYLAVFPKAYEIPIRRLLHLWLAHGFVQTSPEASVTEDVAKKYLEELVCRNMIEIVRWKPDGTPKTCHMPCYLYDVFLPKAKDKGFLVHHGKSECTSADSLEFLLPFVSFNTRKRDTIEPLQPFVSFNTRKSDSIKPVFTKIINTGGFLMPKVLDLEGVFKPVLSEKLGIMVNLRYLNLRWTLLNSIPAFIGDLPRLEILDLTRTKITILPCSIWEANNLRLLYMTRVRVLKGLVIGFVEPRIYGLDRCTNLRKLDLTCFHSESALKTAQCISRLDNLHTLRLTSSGDPLNLMLSPMKDHQSLSNLYLFGGIEDHRIGNLPRNLNILTLSASRLTEDPMRVLGKLPQLRVLNLFNHSYLGQEMTCHADQNFPELRVLKLWILGKLELLTVENGAMPQLRELEIRVCEKLRSSEGLDQLPALKELILRNMPQDFVEDARRRLGNEKLLIK</sequence>
<gene>
    <name evidence="6" type="primary">RPM1_14</name>
    <name evidence="6" type="ORF">CFP56_040516</name>
</gene>
<protein>
    <submittedName>
        <fullName evidence="6">Disease resistance protein rpm1</fullName>
    </submittedName>
</protein>
<dbReference type="GO" id="GO:0098542">
    <property type="term" value="P:defense response to other organism"/>
    <property type="evidence" value="ECO:0007669"/>
    <property type="project" value="TreeGrafter"/>
</dbReference>
<dbReference type="InterPro" id="IPR002182">
    <property type="entry name" value="NB-ARC"/>
</dbReference>
<organism evidence="6 7">
    <name type="scientific">Quercus suber</name>
    <name type="common">Cork oak</name>
    <dbReference type="NCBI Taxonomy" id="58331"/>
    <lineage>
        <taxon>Eukaryota</taxon>
        <taxon>Viridiplantae</taxon>
        <taxon>Streptophyta</taxon>
        <taxon>Embryophyta</taxon>
        <taxon>Tracheophyta</taxon>
        <taxon>Spermatophyta</taxon>
        <taxon>Magnoliopsida</taxon>
        <taxon>eudicotyledons</taxon>
        <taxon>Gunneridae</taxon>
        <taxon>Pentapetalae</taxon>
        <taxon>rosids</taxon>
        <taxon>fabids</taxon>
        <taxon>Fagales</taxon>
        <taxon>Fagaceae</taxon>
        <taxon>Quercus</taxon>
    </lineage>
</organism>
<dbReference type="Pfam" id="PF23598">
    <property type="entry name" value="LRR_14"/>
    <property type="match status" value="1"/>
</dbReference>
<keyword evidence="1" id="KW-0677">Repeat</keyword>
<reference evidence="6 7" key="1">
    <citation type="journal article" date="2018" name="Sci. Data">
        <title>The draft genome sequence of cork oak.</title>
        <authorList>
            <person name="Ramos A.M."/>
            <person name="Usie A."/>
            <person name="Barbosa P."/>
            <person name="Barros P.M."/>
            <person name="Capote T."/>
            <person name="Chaves I."/>
            <person name="Simoes F."/>
            <person name="Abreu I."/>
            <person name="Carrasquinho I."/>
            <person name="Faro C."/>
            <person name="Guimaraes J.B."/>
            <person name="Mendonca D."/>
            <person name="Nobrega F."/>
            <person name="Rodrigues L."/>
            <person name="Saibo N.J.M."/>
            <person name="Varela M.C."/>
            <person name="Egas C."/>
            <person name="Matos J."/>
            <person name="Miguel C.M."/>
            <person name="Oliveira M.M."/>
            <person name="Ricardo C.P."/>
            <person name="Goncalves S."/>
        </authorList>
    </citation>
    <scope>NUCLEOTIDE SEQUENCE [LARGE SCALE GENOMIC DNA]</scope>
    <source>
        <strain evidence="7">cv. HL8</strain>
    </source>
</reference>
<name>A0AAW0LKV4_QUESU</name>
<dbReference type="EMBL" id="PKMF04000081">
    <property type="protein sequence ID" value="KAK7851955.1"/>
    <property type="molecule type" value="Genomic_DNA"/>
</dbReference>
<evidence type="ECO:0000259" key="5">
    <source>
        <dbReference type="Pfam" id="PF23598"/>
    </source>
</evidence>
<keyword evidence="2" id="KW-0611">Plant defense</keyword>
<feature type="domain" description="Disease resistance protein winged helix" evidence="4">
    <location>
        <begin position="323"/>
        <end position="393"/>
    </location>
</feature>
<dbReference type="PANTHER" id="PTHR23155">
    <property type="entry name" value="DISEASE RESISTANCE PROTEIN RP"/>
    <property type="match status" value="1"/>
</dbReference>
<dbReference type="InterPro" id="IPR042197">
    <property type="entry name" value="Apaf_helical"/>
</dbReference>
<dbReference type="Gene3D" id="3.40.50.300">
    <property type="entry name" value="P-loop containing nucleotide triphosphate hydrolases"/>
    <property type="match status" value="1"/>
</dbReference>
<keyword evidence="7" id="KW-1185">Reference proteome</keyword>
<dbReference type="Gene3D" id="1.10.10.10">
    <property type="entry name" value="Winged helix-like DNA-binding domain superfamily/Winged helix DNA-binding domain"/>
    <property type="match status" value="1"/>
</dbReference>
<dbReference type="InterPro" id="IPR058922">
    <property type="entry name" value="WHD_DRP"/>
</dbReference>
<evidence type="ECO:0000259" key="3">
    <source>
        <dbReference type="Pfam" id="PF00931"/>
    </source>
</evidence>
<dbReference type="InterPro" id="IPR027417">
    <property type="entry name" value="P-loop_NTPase"/>
</dbReference>
<evidence type="ECO:0000256" key="1">
    <source>
        <dbReference type="ARBA" id="ARBA00022737"/>
    </source>
</evidence>
<dbReference type="AlphaFoldDB" id="A0AAW0LKV4"/>
<dbReference type="PANTHER" id="PTHR23155:SF955">
    <property type="entry name" value="AAA+ ATPASE DOMAIN-CONTAINING PROTEIN"/>
    <property type="match status" value="1"/>
</dbReference>
<evidence type="ECO:0000313" key="6">
    <source>
        <dbReference type="EMBL" id="KAK7851955.1"/>
    </source>
</evidence>
<dbReference type="InterPro" id="IPR044974">
    <property type="entry name" value="Disease_R_plants"/>
</dbReference>
<accession>A0AAW0LKV4</accession>
<dbReference type="Pfam" id="PF00931">
    <property type="entry name" value="NB-ARC"/>
    <property type="match status" value="1"/>
</dbReference>
<feature type="domain" description="NB-ARC" evidence="3">
    <location>
        <begin position="57"/>
        <end position="239"/>
    </location>
</feature>
<dbReference type="InterPro" id="IPR036388">
    <property type="entry name" value="WH-like_DNA-bd_sf"/>
</dbReference>